<feature type="compositionally biased region" description="Low complexity" evidence="1">
    <location>
        <begin position="30"/>
        <end position="39"/>
    </location>
</feature>
<dbReference type="EMBL" id="ML987213">
    <property type="protein sequence ID" value="KAF2241216.1"/>
    <property type="molecule type" value="Genomic_DNA"/>
</dbReference>
<evidence type="ECO:0000313" key="2">
    <source>
        <dbReference type="EMBL" id="KAF2241216.1"/>
    </source>
</evidence>
<feature type="region of interest" description="Disordered" evidence="1">
    <location>
        <begin position="21"/>
        <end position="96"/>
    </location>
</feature>
<dbReference type="GeneID" id="54587536"/>
<reference evidence="2" key="1">
    <citation type="journal article" date="2020" name="Stud. Mycol.">
        <title>101 Dothideomycetes genomes: a test case for predicting lifestyles and emergence of pathogens.</title>
        <authorList>
            <person name="Haridas S."/>
            <person name="Albert R."/>
            <person name="Binder M."/>
            <person name="Bloem J."/>
            <person name="Labutti K."/>
            <person name="Salamov A."/>
            <person name="Andreopoulos B."/>
            <person name="Baker S."/>
            <person name="Barry K."/>
            <person name="Bills G."/>
            <person name="Bluhm B."/>
            <person name="Cannon C."/>
            <person name="Castanera R."/>
            <person name="Culley D."/>
            <person name="Daum C."/>
            <person name="Ezra D."/>
            <person name="Gonzalez J."/>
            <person name="Henrissat B."/>
            <person name="Kuo A."/>
            <person name="Liang C."/>
            <person name="Lipzen A."/>
            <person name="Lutzoni F."/>
            <person name="Magnuson J."/>
            <person name="Mondo S."/>
            <person name="Nolan M."/>
            <person name="Ohm R."/>
            <person name="Pangilinan J."/>
            <person name="Park H.-J."/>
            <person name="Ramirez L."/>
            <person name="Alfaro M."/>
            <person name="Sun H."/>
            <person name="Tritt A."/>
            <person name="Yoshinaga Y."/>
            <person name="Zwiers L.-H."/>
            <person name="Turgeon B."/>
            <person name="Goodwin S."/>
            <person name="Spatafora J."/>
            <person name="Crous P."/>
            <person name="Grigoriev I."/>
        </authorList>
    </citation>
    <scope>NUCLEOTIDE SEQUENCE</scope>
    <source>
        <strain evidence="2">CBS 122368</strain>
    </source>
</reference>
<feature type="region of interest" description="Disordered" evidence="1">
    <location>
        <begin position="114"/>
        <end position="212"/>
    </location>
</feature>
<dbReference type="AlphaFoldDB" id="A0A6A6HSZ2"/>
<feature type="compositionally biased region" description="Basic and acidic residues" evidence="1">
    <location>
        <begin position="63"/>
        <end position="73"/>
    </location>
</feature>
<name>A0A6A6HSZ2_9PLEO</name>
<organism evidence="2 3">
    <name type="scientific">Trematosphaeria pertusa</name>
    <dbReference type="NCBI Taxonomy" id="390896"/>
    <lineage>
        <taxon>Eukaryota</taxon>
        <taxon>Fungi</taxon>
        <taxon>Dikarya</taxon>
        <taxon>Ascomycota</taxon>
        <taxon>Pezizomycotina</taxon>
        <taxon>Dothideomycetes</taxon>
        <taxon>Pleosporomycetidae</taxon>
        <taxon>Pleosporales</taxon>
        <taxon>Massarineae</taxon>
        <taxon>Trematosphaeriaceae</taxon>
        <taxon>Trematosphaeria</taxon>
    </lineage>
</organism>
<evidence type="ECO:0000256" key="1">
    <source>
        <dbReference type="SAM" id="MobiDB-lite"/>
    </source>
</evidence>
<feature type="compositionally biased region" description="Acidic residues" evidence="1">
    <location>
        <begin position="122"/>
        <end position="133"/>
    </location>
</feature>
<keyword evidence="3" id="KW-1185">Reference proteome</keyword>
<protein>
    <submittedName>
        <fullName evidence="2">Uncharacterized protein</fullName>
    </submittedName>
</protein>
<dbReference type="RefSeq" id="XP_033676220.1">
    <property type="nucleotide sequence ID" value="XM_033834206.1"/>
</dbReference>
<evidence type="ECO:0000313" key="3">
    <source>
        <dbReference type="Proteomes" id="UP000800094"/>
    </source>
</evidence>
<gene>
    <name evidence="2" type="ORF">BU26DRAFT_572067</name>
</gene>
<proteinExistence type="predicted"/>
<accession>A0A6A6HSZ2</accession>
<dbReference type="Proteomes" id="UP000800094">
    <property type="component" value="Unassembled WGS sequence"/>
</dbReference>
<sequence>MSAPPSPNAMKRRNLEDINERITTKKVKISSGGSAPASPTADVDEEKLDHSRVTGVLAEDEPREQGQEQKQDEAPSENSDLGADILPTHDAGCYPGDAYAHIFTAEMEDALDRAAKMRIPGEDEEDGGEDGGEGELGREERGGEAQVMVDEEERPSTPSTNDWIMQPETGDLEANTNIEGSGLPDLISPSPGEADSDDLELEPGQPIGDEGSLACEWALGPQWADIPLVEAICCMPPLPAWSEEQQAELERAAAMPLPDESEDM</sequence>